<dbReference type="Proteomes" id="UP001360953">
    <property type="component" value="Unassembled WGS sequence"/>
</dbReference>
<evidence type="ECO:0000259" key="6">
    <source>
        <dbReference type="PROSITE" id="PS50600"/>
    </source>
</evidence>
<feature type="compositionally biased region" description="Polar residues" evidence="5">
    <location>
        <begin position="113"/>
        <end position="122"/>
    </location>
</feature>
<evidence type="ECO:0000256" key="2">
    <source>
        <dbReference type="ARBA" id="ARBA00022670"/>
    </source>
</evidence>
<feature type="compositionally biased region" description="Basic and acidic residues" evidence="5">
    <location>
        <begin position="128"/>
        <end position="141"/>
    </location>
</feature>
<comment type="caution">
    <text evidence="7">The sequence shown here is derived from an EMBL/GenBank/DDBJ whole genome shotgun (WGS) entry which is preliminary data.</text>
</comment>
<feature type="coiled-coil region" evidence="4">
    <location>
        <begin position="497"/>
        <end position="524"/>
    </location>
</feature>
<gene>
    <name evidence="7" type="ORF">J3D65DRAFT_310765</name>
</gene>
<evidence type="ECO:0000256" key="3">
    <source>
        <dbReference type="ARBA" id="ARBA00022801"/>
    </source>
</evidence>
<reference evidence="7 8" key="1">
    <citation type="submission" date="2024-04" db="EMBL/GenBank/DDBJ databases">
        <title>Phyllosticta paracitricarpa is synonymous to the EU quarantine fungus P. citricarpa based on phylogenomic analyses.</title>
        <authorList>
            <consortium name="Lawrence Berkeley National Laboratory"/>
            <person name="Van ingen-buijs V.A."/>
            <person name="Van westerhoven A.C."/>
            <person name="Haridas S."/>
            <person name="Skiadas P."/>
            <person name="Martin F."/>
            <person name="Groenewald J.Z."/>
            <person name="Crous P.W."/>
            <person name="Seidl M.F."/>
        </authorList>
    </citation>
    <scope>NUCLEOTIDE SEQUENCE [LARGE SCALE GENOMIC DNA]</scope>
    <source>
        <strain evidence="7 8">CPC 17464</strain>
    </source>
</reference>
<evidence type="ECO:0000256" key="4">
    <source>
        <dbReference type="SAM" id="Coils"/>
    </source>
</evidence>
<feature type="compositionally biased region" description="Basic and acidic residues" evidence="5">
    <location>
        <begin position="190"/>
        <end position="210"/>
    </location>
</feature>
<accession>A0ABR1LZN4</accession>
<protein>
    <recommendedName>
        <fullName evidence="6">Ubiquitin-like protease family profile domain-containing protein</fullName>
    </recommendedName>
</protein>
<evidence type="ECO:0000256" key="1">
    <source>
        <dbReference type="ARBA" id="ARBA00005234"/>
    </source>
</evidence>
<comment type="similarity">
    <text evidence="1">Belongs to the peptidase C48 family.</text>
</comment>
<proteinExistence type="inferred from homology"/>
<keyword evidence="2" id="KW-0645">Protease</keyword>
<feature type="region of interest" description="Disordered" evidence="5">
    <location>
        <begin position="187"/>
        <end position="210"/>
    </location>
</feature>
<dbReference type="InterPro" id="IPR003653">
    <property type="entry name" value="Peptidase_C48_C"/>
</dbReference>
<feature type="compositionally biased region" description="Polar residues" evidence="5">
    <location>
        <begin position="60"/>
        <end position="70"/>
    </location>
</feature>
<dbReference type="GeneID" id="92028174"/>
<keyword evidence="3" id="KW-0378">Hydrolase</keyword>
<evidence type="ECO:0000313" key="8">
    <source>
        <dbReference type="Proteomes" id="UP001360953"/>
    </source>
</evidence>
<dbReference type="SUPFAM" id="SSF54001">
    <property type="entry name" value="Cysteine proteinases"/>
    <property type="match status" value="1"/>
</dbReference>
<name>A0ABR1LZN4_9PEZI</name>
<keyword evidence="4" id="KW-0175">Coiled coil</keyword>
<dbReference type="InterPro" id="IPR038765">
    <property type="entry name" value="Papain-like_cys_pep_sf"/>
</dbReference>
<dbReference type="PROSITE" id="PS50600">
    <property type="entry name" value="ULP_PROTEASE"/>
    <property type="match status" value="1"/>
</dbReference>
<sequence>MHCWLSSQTYRQSLAVEGGRHKHPHMSASPSRSPSSSPNHDSPKRRKLSITEESPLGFNGSPSFRNRPSHPNTPPRLTISEKLSGSPAVVENTALSNRSAKLKPCSSKHGHPSTLSTASDGSPSKHGGLREESPEDVEHGRNTIGLPLNDDAVSDASDIDSADASTFPITEDETFNFDMGEFLTPLSRNTVEDKEQDETQRPLEQDETQRALEQDENHQAFGRGETQRALEQLSGSNWLGHTAIWMILSCVNAGNRARVVEPVSPPRTAEGWRDWGQTNSFTVPKMCEVVLIPLHVAPRQHWVLVIMDMLRRQATLVDSTRDDEEDANVFEACGQALLASIGIKDGDSWQLRKCQDAPQQKGPDDCGIYMLVNCLRAMQFSNLNCQDVDAGLWRFLFKSALDAGVSKERTDVIIPRAPSSADLGNEVEQYEASGRHLKKIRSFERAAEETTRTLALACQRAMAIPTLAQLKEDAKWRKCALSQLGSGIAHSEDDTLRNSLEKAIRDREEEIAEMSKAIITLEQQKSILQRVFGLASKVHQDARRSLGEAESAQHKRRTELQRMRDEARAVAQRIEKAFETKSQTD</sequence>
<dbReference type="EMBL" id="JBBPEH010000004">
    <property type="protein sequence ID" value="KAK7540094.1"/>
    <property type="molecule type" value="Genomic_DNA"/>
</dbReference>
<feature type="region of interest" description="Disordered" evidence="5">
    <location>
        <begin position="17"/>
        <end position="156"/>
    </location>
</feature>
<evidence type="ECO:0000256" key="5">
    <source>
        <dbReference type="SAM" id="MobiDB-lite"/>
    </source>
</evidence>
<dbReference type="Gene3D" id="3.40.395.10">
    <property type="entry name" value="Adenoviral Proteinase, Chain A"/>
    <property type="match status" value="1"/>
</dbReference>
<dbReference type="RefSeq" id="XP_066657365.1">
    <property type="nucleotide sequence ID" value="XM_066795268.1"/>
</dbReference>
<evidence type="ECO:0000313" key="7">
    <source>
        <dbReference type="EMBL" id="KAK7540094.1"/>
    </source>
</evidence>
<feature type="compositionally biased region" description="Low complexity" evidence="5">
    <location>
        <begin position="26"/>
        <end position="40"/>
    </location>
</feature>
<dbReference type="Pfam" id="PF02902">
    <property type="entry name" value="Peptidase_C48"/>
    <property type="match status" value="1"/>
</dbReference>
<feature type="domain" description="Ubiquitin-like protease family profile" evidence="6">
    <location>
        <begin position="223"/>
        <end position="377"/>
    </location>
</feature>
<keyword evidence="8" id="KW-1185">Reference proteome</keyword>
<organism evidence="7 8">
    <name type="scientific">Phyllosticta citribraziliensis</name>
    <dbReference type="NCBI Taxonomy" id="989973"/>
    <lineage>
        <taxon>Eukaryota</taxon>
        <taxon>Fungi</taxon>
        <taxon>Dikarya</taxon>
        <taxon>Ascomycota</taxon>
        <taxon>Pezizomycotina</taxon>
        <taxon>Dothideomycetes</taxon>
        <taxon>Dothideomycetes incertae sedis</taxon>
        <taxon>Botryosphaeriales</taxon>
        <taxon>Phyllostictaceae</taxon>
        <taxon>Phyllosticta</taxon>
    </lineage>
</organism>